<evidence type="ECO:0000313" key="2">
    <source>
        <dbReference type="Proteomes" id="UP000001075"/>
    </source>
</evidence>
<dbReference type="EMBL" id="JH027952">
    <property type="protein sequence ID" value="EGW15306.1"/>
    <property type="molecule type" value="Genomic_DNA"/>
</dbReference>
<name>G3IQ63_CRIGR</name>
<protein>
    <submittedName>
        <fullName evidence="1">Uncharacterized protein</fullName>
    </submittedName>
</protein>
<evidence type="ECO:0000313" key="1">
    <source>
        <dbReference type="EMBL" id="EGW15306.1"/>
    </source>
</evidence>
<dbReference type="InParanoid" id="G3IQ63"/>
<proteinExistence type="predicted"/>
<accession>G3IQ63</accession>
<sequence length="53" mass="6113">MQHIQSPSLSSLRWSPGNFWCLYKWRIGSKDSLGVRTCAQCAVWMRANELTVL</sequence>
<gene>
    <name evidence="1" type="ORF">I79_026157</name>
</gene>
<organism evidence="1 2">
    <name type="scientific">Cricetulus griseus</name>
    <name type="common">Chinese hamster</name>
    <name type="synonym">Cricetulus barabensis griseus</name>
    <dbReference type="NCBI Taxonomy" id="10029"/>
    <lineage>
        <taxon>Eukaryota</taxon>
        <taxon>Metazoa</taxon>
        <taxon>Chordata</taxon>
        <taxon>Craniata</taxon>
        <taxon>Vertebrata</taxon>
        <taxon>Euteleostomi</taxon>
        <taxon>Mammalia</taxon>
        <taxon>Eutheria</taxon>
        <taxon>Euarchontoglires</taxon>
        <taxon>Glires</taxon>
        <taxon>Rodentia</taxon>
        <taxon>Myomorpha</taxon>
        <taxon>Muroidea</taxon>
        <taxon>Cricetidae</taxon>
        <taxon>Cricetinae</taxon>
        <taxon>Cricetulus</taxon>
    </lineage>
</organism>
<reference evidence="2" key="1">
    <citation type="journal article" date="2011" name="Nat. Biotechnol.">
        <title>The genomic sequence of the Chinese hamster ovary (CHO)-K1 cell line.</title>
        <authorList>
            <person name="Xu X."/>
            <person name="Nagarajan H."/>
            <person name="Lewis N.E."/>
            <person name="Pan S."/>
            <person name="Cai Z."/>
            <person name="Liu X."/>
            <person name="Chen W."/>
            <person name="Xie M."/>
            <person name="Wang W."/>
            <person name="Hammond S."/>
            <person name="Andersen M.R."/>
            <person name="Neff N."/>
            <person name="Passarelli B."/>
            <person name="Koh W."/>
            <person name="Fan H.C."/>
            <person name="Wang J."/>
            <person name="Gui Y."/>
            <person name="Lee K.H."/>
            <person name="Betenbaugh M.J."/>
            <person name="Quake S.R."/>
            <person name="Famili I."/>
            <person name="Palsson B.O."/>
            <person name="Wang J."/>
        </authorList>
    </citation>
    <scope>NUCLEOTIDE SEQUENCE [LARGE SCALE GENOMIC DNA]</scope>
    <source>
        <strain evidence="2">CHO K1 cell line</strain>
    </source>
</reference>
<dbReference type="Proteomes" id="UP000001075">
    <property type="component" value="Unassembled WGS sequence"/>
</dbReference>
<dbReference type="AlphaFoldDB" id="G3IQ63"/>